<gene>
    <name evidence="1" type="ORF">HNP46_000381</name>
</gene>
<sequence length="154" mass="17305">MKYTGVDVLKDAAVQLSEQTRGQHSPFAFLEALTEPSPHSSKPAGNCGPMELAEQWLDFARKGQLVTFIKHAKLAGLNLYEEATVWLAIDELMTLQVIPFCSTEHWLNAAKQFQGPLPINNTLYDWLQAARAGKLEVRKEFDEHGLHLYPKAKT</sequence>
<protein>
    <submittedName>
        <fullName evidence="1">Uncharacterized protein</fullName>
    </submittedName>
</protein>
<dbReference type="EMBL" id="JACHLI010000001">
    <property type="protein sequence ID" value="MBB4861570.1"/>
    <property type="molecule type" value="Genomic_DNA"/>
</dbReference>
<evidence type="ECO:0000313" key="2">
    <source>
        <dbReference type="Proteomes" id="UP000566995"/>
    </source>
</evidence>
<comment type="caution">
    <text evidence="1">The sequence shown here is derived from an EMBL/GenBank/DDBJ whole genome shotgun (WGS) entry which is preliminary data.</text>
</comment>
<accession>A0A7W7KFK9</accession>
<organism evidence="1 2">
    <name type="scientific">Pseudomonas nitroreducens</name>
    <dbReference type="NCBI Taxonomy" id="46680"/>
    <lineage>
        <taxon>Bacteria</taxon>
        <taxon>Pseudomonadati</taxon>
        <taxon>Pseudomonadota</taxon>
        <taxon>Gammaproteobacteria</taxon>
        <taxon>Pseudomonadales</taxon>
        <taxon>Pseudomonadaceae</taxon>
        <taxon>Pseudomonas</taxon>
    </lineage>
</organism>
<reference evidence="1 2" key="1">
    <citation type="submission" date="2020-08" db="EMBL/GenBank/DDBJ databases">
        <title>Functional genomics of gut bacteria from endangered species of beetles.</title>
        <authorList>
            <person name="Carlos-Shanley C."/>
        </authorList>
    </citation>
    <scope>NUCLEOTIDE SEQUENCE [LARGE SCALE GENOMIC DNA]</scope>
    <source>
        <strain evidence="1 2">S00179</strain>
    </source>
</reference>
<name>A0A7W7KFK9_PSENT</name>
<dbReference type="AlphaFoldDB" id="A0A7W7KFK9"/>
<dbReference type="RefSeq" id="WP_184585827.1">
    <property type="nucleotide sequence ID" value="NZ_JACHLI010000001.1"/>
</dbReference>
<dbReference type="Proteomes" id="UP000566995">
    <property type="component" value="Unassembled WGS sequence"/>
</dbReference>
<proteinExistence type="predicted"/>
<evidence type="ECO:0000313" key="1">
    <source>
        <dbReference type="EMBL" id="MBB4861570.1"/>
    </source>
</evidence>